<evidence type="ECO:0000256" key="5">
    <source>
        <dbReference type="SAM" id="Phobius"/>
    </source>
</evidence>
<reference evidence="7" key="1">
    <citation type="journal article" date="2015" name="Nature">
        <title>Complex archaea that bridge the gap between prokaryotes and eukaryotes.</title>
        <authorList>
            <person name="Spang A."/>
            <person name="Saw J.H."/>
            <person name="Jorgensen S.L."/>
            <person name="Zaremba-Niedzwiedzka K."/>
            <person name="Martijn J."/>
            <person name="Lind A.E."/>
            <person name="van Eijk R."/>
            <person name="Schleper C."/>
            <person name="Guy L."/>
            <person name="Ettema T.J."/>
        </authorList>
    </citation>
    <scope>NUCLEOTIDE SEQUENCE</scope>
</reference>
<keyword evidence="4 5" id="KW-0472">Membrane</keyword>
<protein>
    <recommendedName>
        <fullName evidence="6">NADH:quinone oxidoreductase/Mrp antiporter transmembrane domain-containing protein</fullName>
    </recommendedName>
</protein>
<keyword evidence="2 5" id="KW-0812">Transmembrane</keyword>
<evidence type="ECO:0000256" key="2">
    <source>
        <dbReference type="ARBA" id="ARBA00022692"/>
    </source>
</evidence>
<dbReference type="GO" id="GO:0008137">
    <property type="term" value="F:NADH dehydrogenase (ubiquinone) activity"/>
    <property type="evidence" value="ECO:0007669"/>
    <property type="project" value="InterPro"/>
</dbReference>
<feature type="transmembrane region" description="Helical" evidence="5">
    <location>
        <begin position="6"/>
        <end position="27"/>
    </location>
</feature>
<dbReference type="PANTHER" id="PTHR22773">
    <property type="entry name" value="NADH DEHYDROGENASE"/>
    <property type="match status" value="1"/>
</dbReference>
<comment type="caution">
    <text evidence="7">The sequence shown here is derived from an EMBL/GenBank/DDBJ whole genome shotgun (WGS) entry which is preliminary data.</text>
</comment>
<feature type="transmembrane region" description="Helical" evidence="5">
    <location>
        <begin position="315"/>
        <end position="336"/>
    </location>
</feature>
<evidence type="ECO:0000256" key="4">
    <source>
        <dbReference type="ARBA" id="ARBA00023136"/>
    </source>
</evidence>
<gene>
    <name evidence="7" type="ORF">LCGC14_0981760</name>
</gene>
<sequence>MASDLILLIPEIILLLSIVAALVAEMLHLPRTALVVMLAGLLVATVLTLPLLGQDTGIFSGTYRIDTLSVWAKLILLPATALALILARAELADSDREGTVYVLLSLVTLGSLVLAGAGDTMLLVLGVLMSGLGSFALVAYPRNNIATEASMKFFVFASVTGSVMIFGLSYWFGGTGSTLLSDLTRLEGKPLIAAVGLIAVIIGLGYKASLVPFHFWAPDAYEGAPVSVAAYLSVVPKVGAIFALAQVVRHLPVTMDWPLIIAVVSVLSMAYGYLAALVQDNIVRLLAYSSIAQAGYFLLAMVAVGVSSLAFESMVVFAAAYVAMNLGAFAVVMRVGRTLDAFSGIGRTNPVLGVAMVVFLLSLAGIPPLAGFVGKFLLFAASIDAGFTWLVVVAILNSVLSLAVYLRIVVPMYRQSDTVGATGLTPMPLVTLVGAIAFAFTLGIGLAAQVLLNQLN</sequence>
<keyword evidence="3 5" id="KW-1133">Transmembrane helix</keyword>
<feature type="transmembrane region" description="Helical" evidence="5">
    <location>
        <begin position="228"/>
        <end position="245"/>
    </location>
</feature>
<feature type="domain" description="NADH:quinone oxidoreductase/Mrp antiporter transmembrane" evidence="6">
    <location>
        <begin position="117"/>
        <end position="401"/>
    </location>
</feature>
<feature type="transmembrane region" description="Helical" evidence="5">
    <location>
        <begin position="285"/>
        <end position="309"/>
    </location>
</feature>
<name>A0A0F9N8K0_9ZZZZ</name>
<evidence type="ECO:0000313" key="7">
    <source>
        <dbReference type="EMBL" id="KKN15855.1"/>
    </source>
</evidence>
<dbReference type="InterPro" id="IPR001750">
    <property type="entry name" value="ND/Mrp_TM"/>
</dbReference>
<dbReference type="InterPro" id="IPR010096">
    <property type="entry name" value="NADH-Q_OxRdtase_suN/2"/>
</dbReference>
<dbReference type="HAMAP" id="MF_00445">
    <property type="entry name" value="NDH1_NuoN_1"/>
    <property type="match status" value="1"/>
</dbReference>
<feature type="transmembrane region" description="Helical" evidence="5">
    <location>
        <begin position="68"/>
        <end position="87"/>
    </location>
</feature>
<dbReference type="GO" id="GO:0042773">
    <property type="term" value="P:ATP synthesis coupled electron transport"/>
    <property type="evidence" value="ECO:0007669"/>
    <property type="project" value="InterPro"/>
</dbReference>
<feature type="transmembrane region" description="Helical" evidence="5">
    <location>
        <begin position="348"/>
        <end position="366"/>
    </location>
</feature>
<comment type="subcellular location">
    <subcellularLocation>
        <location evidence="1">Membrane</location>
        <topology evidence="1">Multi-pass membrane protein</topology>
    </subcellularLocation>
</comment>
<organism evidence="7">
    <name type="scientific">marine sediment metagenome</name>
    <dbReference type="NCBI Taxonomy" id="412755"/>
    <lineage>
        <taxon>unclassified sequences</taxon>
        <taxon>metagenomes</taxon>
        <taxon>ecological metagenomes</taxon>
    </lineage>
</organism>
<feature type="transmembrane region" description="Helical" evidence="5">
    <location>
        <begin position="257"/>
        <end position="278"/>
    </location>
</feature>
<feature type="transmembrane region" description="Helical" evidence="5">
    <location>
        <begin position="34"/>
        <end position="53"/>
    </location>
</feature>
<feature type="transmembrane region" description="Helical" evidence="5">
    <location>
        <begin position="386"/>
        <end position="408"/>
    </location>
</feature>
<evidence type="ECO:0000256" key="1">
    <source>
        <dbReference type="ARBA" id="ARBA00004141"/>
    </source>
</evidence>
<feature type="transmembrane region" description="Helical" evidence="5">
    <location>
        <begin position="192"/>
        <end position="216"/>
    </location>
</feature>
<feature type="transmembrane region" description="Helical" evidence="5">
    <location>
        <begin position="123"/>
        <end position="141"/>
    </location>
</feature>
<evidence type="ECO:0000256" key="3">
    <source>
        <dbReference type="ARBA" id="ARBA00022989"/>
    </source>
</evidence>
<dbReference type="GO" id="GO:0016020">
    <property type="term" value="C:membrane"/>
    <property type="evidence" value="ECO:0007669"/>
    <property type="project" value="UniProtKB-SubCell"/>
</dbReference>
<feature type="transmembrane region" description="Helical" evidence="5">
    <location>
        <begin position="99"/>
        <end position="117"/>
    </location>
</feature>
<proteinExistence type="inferred from homology"/>
<evidence type="ECO:0000259" key="6">
    <source>
        <dbReference type="Pfam" id="PF00361"/>
    </source>
</evidence>
<dbReference type="AlphaFoldDB" id="A0A0F9N8K0"/>
<feature type="transmembrane region" description="Helical" evidence="5">
    <location>
        <begin position="429"/>
        <end position="452"/>
    </location>
</feature>
<feature type="transmembrane region" description="Helical" evidence="5">
    <location>
        <begin position="153"/>
        <end position="172"/>
    </location>
</feature>
<dbReference type="Pfam" id="PF00361">
    <property type="entry name" value="Proton_antipo_M"/>
    <property type="match status" value="1"/>
</dbReference>
<accession>A0A0F9N8K0</accession>
<dbReference type="EMBL" id="LAZR01003670">
    <property type="protein sequence ID" value="KKN15855.1"/>
    <property type="molecule type" value="Genomic_DNA"/>
</dbReference>